<evidence type="ECO:0000313" key="3">
    <source>
        <dbReference type="Proteomes" id="UP000002497"/>
    </source>
</evidence>
<keyword evidence="3" id="KW-1185">Reference proteome</keyword>
<organism evidence="3">
    <name type="scientific">Coccidioides posadasii (strain RMSCC 757 / Silveira)</name>
    <name type="common">Valley fever fungus</name>
    <dbReference type="NCBI Taxonomy" id="443226"/>
    <lineage>
        <taxon>Eukaryota</taxon>
        <taxon>Fungi</taxon>
        <taxon>Dikarya</taxon>
        <taxon>Ascomycota</taxon>
        <taxon>Pezizomycotina</taxon>
        <taxon>Eurotiomycetes</taxon>
        <taxon>Eurotiomycetidae</taxon>
        <taxon>Onygenales</taxon>
        <taxon>Onygenaceae</taxon>
        <taxon>Coccidioides</taxon>
    </lineage>
</organism>
<dbReference type="Proteomes" id="UP000002497">
    <property type="component" value="Unassembled WGS sequence"/>
</dbReference>
<reference evidence="3" key="1">
    <citation type="journal article" date="2010" name="Genome Res.">
        <title>Population genomic sequencing of Coccidioides fungi reveals recent hybridization and transposon control.</title>
        <authorList>
            <person name="Neafsey D.E."/>
            <person name="Barker B.M."/>
            <person name="Sharpton T.J."/>
            <person name="Stajich J.E."/>
            <person name="Park D.J."/>
            <person name="Whiston E."/>
            <person name="Hung C.-Y."/>
            <person name="McMahan C."/>
            <person name="White J."/>
            <person name="Sykes S."/>
            <person name="Heiman D."/>
            <person name="Young S."/>
            <person name="Zeng Q."/>
            <person name="Abouelleil A."/>
            <person name="Aftuck L."/>
            <person name="Bessette D."/>
            <person name="Brown A."/>
            <person name="FitzGerald M."/>
            <person name="Lui A."/>
            <person name="Macdonald J.P."/>
            <person name="Priest M."/>
            <person name="Orbach M.J."/>
            <person name="Galgiani J.N."/>
            <person name="Kirkland T.N."/>
            <person name="Cole G.T."/>
            <person name="Birren B.W."/>
            <person name="Henn M.R."/>
            <person name="Taylor J.W."/>
            <person name="Rounsley S.D."/>
        </authorList>
    </citation>
    <scope>NUCLEOTIDE SEQUENCE [LARGE SCALE GENOMIC DNA]</scope>
    <source>
        <strain evidence="3">RMSCC 757 / Silveira</strain>
    </source>
</reference>
<evidence type="ECO:0000313" key="2">
    <source>
        <dbReference type="EMBL" id="EFW17522.1"/>
    </source>
</evidence>
<accession>E9D813</accession>
<dbReference type="AlphaFoldDB" id="E9D813"/>
<dbReference type="HOGENOM" id="CLU_1959378_0_0_1"/>
<dbReference type="VEuPathDB" id="FungiDB:CPSG_05965"/>
<name>E9D813_COCPS</name>
<evidence type="ECO:0000256" key="1">
    <source>
        <dbReference type="SAM" id="MobiDB-lite"/>
    </source>
</evidence>
<dbReference type="EMBL" id="GL636494">
    <property type="protein sequence ID" value="EFW17522.1"/>
    <property type="molecule type" value="Genomic_DNA"/>
</dbReference>
<proteinExistence type="predicted"/>
<protein>
    <submittedName>
        <fullName evidence="2">Uncharacterized protein</fullName>
    </submittedName>
</protein>
<gene>
    <name evidence="2" type="ORF">CPSG_05965</name>
</gene>
<feature type="region of interest" description="Disordered" evidence="1">
    <location>
        <begin position="20"/>
        <end position="46"/>
    </location>
</feature>
<sequence>MAAEDNGSIPMVRCTRQDRHRVHGTQGRFATRSADRRASSTPPEQVKTVNPLSWAAFDSDFGCTGYVSDRSHAGTCLWIWGCLFTPYMLIAPSPQSRLLCSHPIAFIANHQPMSKARARVGVKIEDGH</sequence>
<reference evidence="3" key="2">
    <citation type="submission" date="2010-03" db="EMBL/GenBank/DDBJ databases">
        <title>The genome sequence of Coccidioides posadasii strain Silveira.</title>
        <authorList>
            <consortium name="The Broad Institute Genome Sequencing Center for Infectious Disease"/>
            <person name="Neafsey D."/>
            <person name="Orbach M."/>
            <person name="Henn M.R."/>
            <person name="Cole G.T."/>
            <person name="Galgiani J."/>
            <person name="Gardner M.J."/>
            <person name="Kirkland T.N."/>
            <person name="Taylor J.W."/>
            <person name="Young S.K."/>
            <person name="Zeng Q."/>
            <person name="Koehrsen M."/>
            <person name="Alvarado L."/>
            <person name="Berlin A."/>
            <person name="Borenstein D."/>
            <person name="Chapman S.B."/>
            <person name="Chen Z."/>
            <person name="Engels R."/>
            <person name="Freedman E."/>
            <person name="Gellesch M."/>
            <person name="Goldberg J."/>
            <person name="Griggs A."/>
            <person name="Gujja S."/>
            <person name="Heilman E."/>
            <person name="Heiman D."/>
            <person name="Howarth C."/>
            <person name="Jen D."/>
            <person name="Larson L."/>
            <person name="Mehta T."/>
            <person name="Neiman D."/>
            <person name="Park D."/>
            <person name="Pearson M."/>
            <person name="Richards J."/>
            <person name="Roberts A."/>
            <person name="Saif S."/>
            <person name="Shea T."/>
            <person name="Shenoy N."/>
            <person name="Sisk P."/>
            <person name="Stolte C."/>
            <person name="Sykes S."/>
            <person name="Walk T."/>
            <person name="White J."/>
            <person name="Yandava C."/>
            <person name="Haas B."/>
            <person name="Nusbaum C."/>
            <person name="Birren B."/>
        </authorList>
    </citation>
    <scope>NUCLEOTIDE SEQUENCE [LARGE SCALE GENOMIC DNA]</scope>
    <source>
        <strain evidence="3">RMSCC 757 / Silveira</strain>
    </source>
</reference>